<dbReference type="CDD" id="cd14693">
    <property type="entry name" value="bZIP_CEBP"/>
    <property type="match status" value="1"/>
</dbReference>
<keyword evidence="4" id="KW-1185">Reference proteome</keyword>
<dbReference type="PANTHER" id="PTHR23334">
    <property type="entry name" value="CCAAT/ENHANCER BINDING PROTEIN"/>
    <property type="match status" value="1"/>
</dbReference>
<dbReference type="SUPFAM" id="SSF57959">
    <property type="entry name" value="Leucine zipper domain"/>
    <property type="match status" value="1"/>
</dbReference>
<reference evidence="5" key="1">
    <citation type="submission" date="2017-02" db="UniProtKB">
        <authorList>
            <consortium name="WormBaseParasite"/>
        </authorList>
    </citation>
    <scope>IDENTIFICATION</scope>
</reference>
<accession>A0A0R3VTA7</accession>
<feature type="compositionally biased region" description="Low complexity" evidence="1">
    <location>
        <begin position="155"/>
        <end position="176"/>
    </location>
</feature>
<protein>
    <submittedName>
        <fullName evidence="5">BZIP domain-containing protein</fullName>
    </submittedName>
</protein>
<dbReference type="SMART" id="SM00338">
    <property type="entry name" value="BRLZ"/>
    <property type="match status" value="1"/>
</dbReference>
<evidence type="ECO:0000256" key="1">
    <source>
        <dbReference type="SAM" id="MobiDB-lite"/>
    </source>
</evidence>
<dbReference type="AlphaFoldDB" id="A0A0R3VTA7"/>
<dbReference type="PANTHER" id="PTHR23334:SF20">
    <property type="entry name" value="BASIC LEUCINE ZIPPER 24"/>
    <property type="match status" value="1"/>
</dbReference>
<dbReference type="PROSITE" id="PS50217">
    <property type="entry name" value="BZIP"/>
    <property type="match status" value="1"/>
</dbReference>
<dbReference type="Proteomes" id="UP000282613">
    <property type="component" value="Unassembled WGS sequence"/>
</dbReference>
<dbReference type="GO" id="GO:0000978">
    <property type="term" value="F:RNA polymerase II cis-regulatory region sequence-specific DNA binding"/>
    <property type="evidence" value="ECO:0007669"/>
    <property type="project" value="TreeGrafter"/>
</dbReference>
<feature type="domain" description="BZIP" evidence="2">
    <location>
        <begin position="61"/>
        <end position="124"/>
    </location>
</feature>
<dbReference type="InterPro" id="IPR031106">
    <property type="entry name" value="C/EBP"/>
</dbReference>
<feature type="region of interest" description="Disordered" evidence="1">
    <location>
        <begin position="150"/>
        <end position="191"/>
    </location>
</feature>
<proteinExistence type="predicted"/>
<dbReference type="Gene3D" id="1.20.5.170">
    <property type="match status" value="1"/>
</dbReference>
<evidence type="ECO:0000313" key="4">
    <source>
        <dbReference type="Proteomes" id="UP000282613"/>
    </source>
</evidence>
<evidence type="ECO:0000313" key="3">
    <source>
        <dbReference type="EMBL" id="VDK20999.1"/>
    </source>
</evidence>
<evidence type="ECO:0000259" key="2">
    <source>
        <dbReference type="PROSITE" id="PS50217"/>
    </source>
</evidence>
<feature type="compositionally biased region" description="Polar residues" evidence="1">
    <location>
        <begin position="177"/>
        <end position="191"/>
    </location>
</feature>
<name>A0A0R3VTA7_TAEAS</name>
<dbReference type="GO" id="GO:0000981">
    <property type="term" value="F:DNA-binding transcription factor activity, RNA polymerase II-specific"/>
    <property type="evidence" value="ECO:0007669"/>
    <property type="project" value="TreeGrafter"/>
</dbReference>
<gene>
    <name evidence="3" type="ORF">TASK_LOCUS462</name>
</gene>
<dbReference type="OrthoDB" id="10032067at2759"/>
<dbReference type="InterPro" id="IPR004827">
    <property type="entry name" value="bZIP"/>
</dbReference>
<dbReference type="Pfam" id="PF07716">
    <property type="entry name" value="bZIP_2"/>
    <property type="match status" value="1"/>
</dbReference>
<sequence>MSSDDYVRQQHQHPKNLTAGVIKMEPTMGRKVVSGAASTTNGGGGAKPMRGKPSSVLHMEEEKYIALRKRNNIAVRKSREKQRAKQNEVIKTLSILRDENSSLQSTVAARIRELNLLNSLLKQVKHAPPKRLSKILSAYNLEHGPDLCSDNPILQSSTTSSFSPSSSPQSIPSSSSAATRLISTTAYRQQQ</sequence>
<reference evidence="3 4" key="2">
    <citation type="submission" date="2018-11" db="EMBL/GenBank/DDBJ databases">
        <authorList>
            <consortium name="Pathogen Informatics"/>
        </authorList>
    </citation>
    <scope>NUCLEOTIDE SEQUENCE [LARGE SCALE GENOMIC DNA]</scope>
</reference>
<dbReference type="InterPro" id="IPR046347">
    <property type="entry name" value="bZIP_sf"/>
</dbReference>
<dbReference type="EMBL" id="UYRS01000059">
    <property type="protein sequence ID" value="VDK20999.1"/>
    <property type="molecule type" value="Genomic_DNA"/>
</dbReference>
<dbReference type="GO" id="GO:0006351">
    <property type="term" value="P:DNA-templated transcription"/>
    <property type="evidence" value="ECO:0007669"/>
    <property type="project" value="InterPro"/>
</dbReference>
<feature type="region of interest" description="Disordered" evidence="1">
    <location>
        <begin position="33"/>
        <end position="55"/>
    </location>
</feature>
<organism evidence="5">
    <name type="scientific">Taenia asiatica</name>
    <name type="common">Asian tapeworm</name>
    <dbReference type="NCBI Taxonomy" id="60517"/>
    <lineage>
        <taxon>Eukaryota</taxon>
        <taxon>Metazoa</taxon>
        <taxon>Spiralia</taxon>
        <taxon>Lophotrochozoa</taxon>
        <taxon>Platyhelminthes</taxon>
        <taxon>Cestoda</taxon>
        <taxon>Eucestoda</taxon>
        <taxon>Cyclophyllidea</taxon>
        <taxon>Taeniidae</taxon>
        <taxon>Taenia</taxon>
    </lineage>
</organism>
<dbReference type="STRING" id="60517.A0A0R3VTA7"/>
<dbReference type="WBParaSite" id="TASK_0000046101-mRNA-1">
    <property type="protein sequence ID" value="TASK_0000046101-mRNA-1"/>
    <property type="gene ID" value="TASK_0000046101"/>
</dbReference>
<evidence type="ECO:0000313" key="5">
    <source>
        <dbReference type="WBParaSite" id="TASK_0000046101-mRNA-1"/>
    </source>
</evidence>